<name>A0A382G003_9ZZZZ</name>
<dbReference type="EMBL" id="UINC01052479">
    <property type="protein sequence ID" value="SVB67857.1"/>
    <property type="molecule type" value="Genomic_DNA"/>
</dbReference>
<reference evidence="1" key="1">
    <citation type="submission" date="2018-05" db="EMBL/GenBank/DDBJ databases">
        <authorList>
            <person name="Lanie J.A."/>
            <person name="Ng W.-L."/>
            <person name="Kazmierczak K.M."/>
            <person name="Andrzejewski T.M."/>
            <person name="Davidsen T.M."/>
            <person name="Wayne K.J."/>
            <person name="Tettelin H."/>
            <person name="Glass J.I."/>
            <person name="Rusch D."/>
            <person name="Podicherti R."/>
            <person name="Tsui H.-C.T."/>
            <person name="Winkler M.E."/>
        </authorList>
    </citation>
    <scope>NUCLEOTIDE SEQUENCE</scope>
</reference>
<evidence type="ECO:0008006" key="2">
    <source>
        <dbReference type="Google" id="ProtNLM"/>
    </source>
</evidence>
<evidence type="ECO:0000313" key="1">
    <source>
        <dbReference type="EMBL" id="SVB67857.1"/>
    </source>
</evidence>
<accession>A0A382G003</accession>
<proteinExistence type="predicted"/>
<dbReference type="AlphaFoldDB" id="A0A382G003"/>
<sequence length="151" mass="17363">MSPTLTFKPIQRIGGDTGWYAWNWLWQLRGFIDLLVGGVGMRRGRAHFEILRVGDTVDFWRVEEHDPNHFLRLAAEMKLPGRAWLEFEVVGDDFSSTIRQTAIFDPVGLLGLIYWYALYPLHQLVFAGMLRGIADKTMPLNKPAKDESTKK</sequence>
<dbReference type="InterPro" id="IPR021295">
    <property type="entry name" value="DUF2867"/>
</dbReference>
<gene>
    <name evidence="1" type="ORF">METZ01_LOCUS220711</name>
</gene>
<protein>
    <recommendedName>
        <fullName evidence="2">DUF2867 domain-containing protein</fullName>
    </recommendedName>
</protein>
<organism evidence="1">
    <name type="scientific">marine metagenome</name>
    <dbReference type="NCBI Taxonomy" id="408172"/>
    <lineage>
        <taxon>unclassified sequences</taxon>
        <taxon>metagenomes</taxon>
        <taxon>ecological metagenomes</taxon>
    </lineage>
</organism>
<dbReference type="Pfam" id="PF11066">
    <property type="entry name" value="DUF2867"/>
    <property type="match status" value="1"/>
</dbReference>